<dbReference type="EMBL" id="LT838813">
    <property type="protein sequence ID" value="SMD43485.1"/>
    <property type="molecule type" value="Genomic_DNA"/>
</dbReference>
<keyword evidence="2" id="KW-1185">Reference proteome</keyword>
<gene>
    <name evidence="1" type="ORF">SAMN00777080_2077</name>
</gene>
<organism evidence="1 2">
    <name type="scientific">Aquiflexum balticum DSM 16537</name>
    <dbReference type="NCBI Taxonomy" id="758820"/>
    <lineage>
        <taxon>Bacteria</taxon>
        <taxon>Pseudomonadati</taxon>
        <taxon>Bacteroidota</taxon>
        <taxon>Cytophagia</taxon>
        <taxon>Cytophagales</taxon>
        <taxon>Cyclobacteriaceae</taxon>
        <taxon>Aquiflexum</taxon>
    </lineage>
</organism>
<dbReference type="STRING" id="758820.SAMN00777080_2077"/>
<dbReference type="Proteomes" id="UP000192333">
    <property type="component" value="Chromosome I"/>
</dbReference>
<evidence type="ECO:0000313" key="2">
    <source>
        <dbReference type="Proteomes" id="UP000192333"/>
    </source>
</evidence>
<sequence>MDKNLESPGDRKLSCSDVSKCFELLESILDGEEIPGSQEILKEKLAKCQPCFQHFHLEKAIKEVLRTKCTKHSVPGDVIASIREKIQDIK</sequence>
<accession>A0A1W2H3H9</accession>
<evidence type="ECO:0000313" key="1">
    <source>
        <dbReference type="EMBL" id="SMD43485.1"/>
    </source>
</evidence>
<dbReference type="RefSeq" id="WP_084120326.1">
    <property type="nucleotide sequence ID" value="NZ_LT838813.1"/>
</dbReference>
<name>A0A1W2H3H9_9BACT</name>
<protein>
    <submittedName>
        <fullName evidence="1">Mycothiol system anti-sigma-R factor</fullName>
    </submittedName>
</protein>
<dbReference type="OrthoDB" id="965693at2"/>
<proteinExistence type="predicted"/>
<reference evidence="2" key="1">
    <citation type="submission" date="2017-04" db="EMBL/GenBank/DDBJ databases">
        <authorList>
            <person name="Varghese N."/>
            <person name="Submissions S."/>
        </authorList>
    </citation>
    <scope>NUCLEOTIDE SEQUENCE [LARGE SCALE GENOMIC DNA]</scope>
    <source>
        <strain evidence="2">DSM 16537</strain>
    </source>
</reference>
<dbReference type="AlphaFoldDB" id="A0A1W2H3H9"/>